<dbReference type="EMBL" id="KZ996036">
    <property type="protein sequence ID" value="RKO89532.1"/>
    <property type="molecule type" value="Genomic_DNA"/>
</dbReference>
<organism evidence="2 3">
    <name type="scientific">Blyttiomyces helicus</name>
    <dbReference type="NCBI Taxonomy" id="388810"/>
    <lineage>
        <taxon>Eukaryota</taxon>
        <taxon>Fungi</taxon>
        <taxon>Fungi incertae sedis</taxon>
        <taxon>Chytridiomycota</taxon>
        <taxon>Chytridiomycota incertae sedis</taxon>
        <taxon>Chytridiomycetes</taxon>
        <taxon>Chytridiomycetes incertae sedis</taxon>
        <taxon>Blyttiomyces</taxon>
    </lineage>
</organism>
<keyword evidence="1" id="KW-0812">Transmembrane</keyword>
<dbReference type="AlphaFoldDB" id="A0A4P9WBA9"/>
<feature type="transmembrane region" description="Helical" evidence="1">
    <location>
        <begin position="6"/>
        <end position="25"/>
    </location>
</feature>
<keyword evidence="1" id="KW-1133">Transmembrane helix</keyword>
<gene>
    <name evidence="2" type="ORF">BDK51DRAFT_34402</name>
</gene>
<reference evidence="3" key="1">
    <citation type="journal article" date="2018" name="Nat. Microbiol.">
        <title>Leveraging single-cell genomics to expand the fungal tree of life.</title>
        <authorList>
            <person name="Ahrendt S.R."/>
            <person name="Quandt C.A."/>
            <person name="Ciobanu D."/>
            <person name="Clum A."/>
            <person name="Salamov A."/>
            <person name="Andreopoulos B."/>
            <person name="Cheng J.F."/>
            <person name="Woyke T."/>
            <person name="Pelin A."/>
            <person name="Henrissat B."/>
            <person name="Reynolds N.K."/>
            <person name="Benny G.L."/>
            <person name="Smith M.E."/>
            <person name="James T.Y."/>
            <person name="Grigoriev I.V."/>
        </authorList>
    </citation>
    <scope>NUCLEOTIDE SEQUENCE [LARGE SCALE GENOMIC DNA]</scope>
</reference>
<dbReference type="Proteomes" id="UP000269721">
    <property type="component" value="Unassembled WGS sequence"/>
</dbReference>
<protein>
    <submittedName>
        <fullName evidence="2">Uncharacterized protein</fullName>
    </submittedName>
</protein>
<keyword evidence="3" id="KW-1185">Reference proteome</keyword>
<proteinExistence type="predicted"/>
<keyword evidence="1" id="KW-0472">Membrane</keyword>
<evidence type="ECO:0000256" key="1">
    <source>
        <dbReference type="SAM" id="Phobius"/>
    </source>
</evidence>
<name>A0A4P9WBA9_9FUNG</name>
<evidence type="ECO:0000313" key="3">
    <source>
        <dbReference type="Proteomes" id="UP000269721"/>
    </source>
</evidence>
<sequence>MVANFFEFGVISLTGLVIAPVAAVWRVGHGTVEDGLLLQHKAAGKDDLESKLRQIRMGGIHINKGHPVTTAFALLQTERYTVDYRAFESIKKLCLADSALAPVLFWAVAQVFNELSADGGGSYGGGGGREGLVSGQGCHTRPRDIAYGPVRSLPGVVGTVCALTFLLARMEDDGLSKLQRILLLNLMLMLLFVILHIVAIIAGIALHSTIYLLVFAVCARDCRAGILASDGRVCFVVSEKADTEVGKHRLGHGSDHGWRWSDWLVPVAGAMRDGQESYSGQLVAPLRWHASEGPMVTGGLIVAMSATGHCYGMQGWWVRSELTEGGDHYNTSEGTLHKHRHSPYNYPAPTLKPLFQITNKGCVARVSIVAVSCLGNLTFKHHHIFCISPWMPPPSWTPNTRQSIGTTGEDFDPYAEEFSVFGEEWGRVFSGA</sequence>
<feature type="transmembrane region" description="Helical" evidence="1">
    <location>
        <begin position="152"/>
        <end position="170"/>
    </location>
</feature>
<evidence type="ECO:0000313" key="2">
    <source>
        <dbReference type="EMBL" id="RKO89532.1"/>
    </source>
</evidence>
<accession>A0A4P9WBA9</accession>
<feature type="transmembrane region" description="Helical" evidence="1">
    <location>
        <begin position="182"/>
        <end position="214"/>
    </location>
</feature>